<comment type="catalytic activity">
    <reaction evidence="1">
        <text>S-ubiquitinyl-[E2 ubiquitin-conjugating enzyme]-L-cysteine + [acceptor protein]-L-lysine = [E2 ubiquitin-conjugating enzyme]-L-cysteine + N(6)-ubiquitinyl-[acceptor protein]-L-lysine.</text>
        <dbReference type="EC" id="2.3.2.27"/>
    </reaction>
</comment>
<dbReference type="GO" id="GO:0016020">
    <property type="term" value="C:membrane"/>
    <property type="evidence" value="ECO:0007669"/>
    <property type="project" value="UniProtKB-SubCell"/>
</dbReference>
<evidence type="ECO:0000256" key="2">
    <source>
        <dbReference type="ARBA" id="ARBA00004141"/>
    </source>
</evidence>
<dbReference type="KEGG" id="cyc:PCC7424_2719"/>
<evidence type="ECO:0000313" key="15">
    <source>
        <dbReference type="Proteomes" id="UP000002384"/>
    </source>
</evidence>
<evidence type="ECO:0000256" key="10">
    <source>
        <dbReference type="ARBA" id="ARBA00022989"/>
    </source>
</evidence>
<evidence type="ECO:0000256" key="3">
    <source>
        <dbReference type="ARBA" id="ARBA00012483"/>
    </source>
</evidence>
<keyword evidence="5 12" id="KW-0812">Transmembrane</keyword>
<keyword evidence="7" id="KW-0863">Zinc-finger</keyword>
<feature type="transmembrane region" description="Helical" evidence="12">
    <location>
        <begin position="243"/>
        <end position="262"/>
    </location>
</feature>
<keyword evidence="11 12" id="KW-0472">Membrane</keyword>
<evidence type="ECO:0000259" key="13">
    <source>
        <dbReference type="Pfam" id="PF12483"/>
    </source>
</evidence>
<dbReference type="RefSeq" id="WP_015954732.1">
    <property type="nucleotide sequence ID" value="NC_011729.1"/>
</dbReference>
<evidence type="ECO:0000256" key="1">
    <source>
        <dbReference type="ARBA" id="ARBA00000900"/>
    </source>
</evidence>
<evidence type="ECO:0000256" key="6">
    <source>
        <dbReference type="ARBA" id="ARBA00022723"/>
    </source>
</evidence>
<reference evidence="15" key="1">
    <citation type="journal article" date="2011" name="MBio">
        <title>Novel metabolic attributes of the genus Cyanothece, comprising a group of unicellular nitrogen-fixing Cyanobacteria.</title>
        <authorList>
            <person name="Bandyopadhyay A."/>
            <person name="Elvitigala T."/>
            <person name="Welsh E."/>
            <person name="Stockel J."/>
            <person name="Liberton M."/>
            <person name="Min H."/>
            <person name="Sherman L.A."/>
            <person name="Pakrasi H.B."/>
        </authorList>
    </citation>
    <scope>NUCLEOTIDE SEQUENCE [LARGE SCALE GENOMIC DNA]</scope>
    <source>
        <strain evidence="15">PCC 7424</strain>
    </source>
</reference>
<organism evidence="14 15">
    <name type="scientific">Gloeothece citriformis (strain PCC 7424)</name>
    <name type="common">Cyanothece sp. (strain PCC 7424)</name>
    <dbReference type="NCBI Taxonomy" id="65393"/>
    <lineage>
        <taxon>Bacteria</taxon>
        <taxon>Bacillati</taxon>
        <taxon>Cyanobacteriota</taxon>
        <taxon>Cyanophyceae</taxon>
        <taxon>Oscillatoriophycideae</taxon>
        <taxon>Chroococcales</taxon>
        <taxon>Aphanothecaceae</taxon>
        <taxon>Gloeothece</taxon>
        <taxon>Gloeothece citriformis</taxon>
    </lineage>
</organism>
<keyword evidence="9" id="KW-0862">Zinc</keyword>
<keyword evidence="4" id="KW-0808">Transferase</keyword>
<evidence type="ECO:0000256" key="7">
    <source>
        <dbReference type="ARBA" id="ARBA00022771"/>
    </source>
</evidence>
<evidence type="ECO:0000313" key="14">
    <source>
        <dbReference type="EMBL" id="ACK71131.1"/>
    </source>
</evidence>
<dbReference type="GO" id="GO:0008270">
    <property type="term" value="F:zinc ion binding"/>
    <property type="evidence" value="ECO:0007669"/>
    <property type="project" value="UniProtKB-KW"/>
</dbReference>
<dbReference type="OrthoDB" id="424087at2"/>
<evidence type="ECO:0000256" key="12">
    <source>
        <dbReference type="SAM" id="Phobius"/>
    </source>
</evidence>
<protein>
    <recommendedName>
        <fullName evidence="3">RING-type E3 ubiquitin transferase</fullName>
        <ecNumber evidence="3">2.3.2.27</ecNumber>
    </recommendedName>
</protein>
<dbReference type="PANTHER" id="PTHR47568:SF2">
    <property type="entry name" value="E3 UBIQUITIN-PROTEIN LIGASE SP1-RELATED"/>
    <property type="match status" value="1"/>
</dbReference>
<feature type="domain" description="E3 Ubiquitin ligase MUL1-like" evidence="13">
    <location>
        <begin position="94"/>
        <end position="256"/>
    </location>
</feature>
<dbReference type="Pfam" id="PF12483">
    <property type="entry name" value="GIDE"/>
    <property type="match status" value="1"/>
</dbReference>
<evidence type="ECO:0000256" key="4">
    <source>
        <dbReference type="ARBA" id="ARBA00022679"/>
    </source>
</evidence>
<dbReference type="AlphaFoldDB" id="B7K7T5"/>
<comment type="subcellular location">
    <subcellularLocation>
        <location evidence="2">Membrane</location>
        <topology evidence="2">Multi-pass membrane protein</topology>
    </subcellularLocation>
</comment>
<keyword evidence="8" id="KW-0833">Ubl conjugation pathway</keyword>
<proteinExistence type="predicted"/>
<dbReference type="PANTHER" id="PTHR47568">
    <property type="match status" value="1"/>
</dbReference>
<keyword evidence="10 12" id="KW-1133">Transmembrane helix</keyword>
<dbReference type="EC" id="2.3.2.27" evidence="3"/>
<sequence>MILIGIICLIVGVILLFFWRSNRSKLRNLRLASASTISSLQTIANQIAEEIGGGSLREYVKIRGVIECDRPLISQLKQEPCVYYSMTVTWEYNEEVIKQDNEGKTIREKERKSETVAQNSRSIPFTLQDSTGEIRVNPERAEIETVKVLEEFRPENFSGGSLTFGNFSINLPSFEERRQTIGYRYQEEILPIGRQILVIGTATDEEGMITIRKPTEKGQRYFISLKSEEELSQATNNAIRGTFYSMIFFLTLGLILLVAGVLRG</sequence>
<accession>B7K7T5</accession>
<dbReference type="eggNOG" id="COG1704">
    <property type="taxonomic scope" value="Bacteria"/>
</dbReference>
<dbReference type="HOGENOM" id="CLU_088502_0_0_3"/>
<evidence type="ECO:0000256" key="11">
    <source>
        <dbReference type="ARBA" id="ARBA00023136"/>
    </source>
</evidence>
<keyword evidence="6" id="KW-0479">Metal-binding</keyword>
<dbReference type="STRING" id="65393.PCC7424_2719"/>
<evidence type="ECO:0000256" key="9">
    <source>
        <dbReference type="ARBA" id="ARBA00022833"/>
    </source>
</evidence>
<keyword evidence="15" id="KW-1185">Reference proteome</keyword>
<dbReference type="GO" id="GO:0016567">
    <property type="term" value="P:protein ubiquitination"/>
    <property type="evidence" value="ECO:0007669"/>
    <property type="project" value="InterPro"/>
</dbReference>
<dbReference type="InterPro" id="IPR022170">
    <property type="entry name" value="MUL1-like"/>
</dbReference>
<dbReference type="GO" id="GO:0061630">
    <property type="term" value="F:ubiquitin protein ligase activity"/>
    <property type="evidence" value="ECO:0007669"/>
    <property type="project" value="UniProtKB-EC"/>
</dbReference>
<evidence type="ECO:0000256" key="5">
    <source>
        <dbReference type="ARBA" id="ARBA00022692"/>
    </source>
</evidence>
<evidence type="ECO:0000256" key="8">
    <source>
        <dbReference type="ARBA" id="ARBA00022786"/>
    </source>
</evidence>
<gene>
    <name evidence="14" type="ordered locus">PCC7424_2719</name>
</gene>
<dbReference type="Proteomes" id="UP000002384">
    <property type="component" value="Chromosome"/>
</dbReference>
<dbReference type="InterPro" id="IPR044231">
    <property type="entry name" value="SP1/SPL1"/>
</dbReference>
<dbReference type="EMBL" id="CP001291">
    <property type="protein sequence ID" value="ACK71131.1"/>
    <property type="molecule type" value="Genomic_DNA"/>
</dbReference>
<name>B7K7T5_GLOC7</name>